<comment type="caution">
    <text evidence="1">The sequence shown here is derived from an EMBL/GenBank/DDBJ whole genome shotgun (WGS) entry which is preliminary data.</text>
</comment>
<keyword evidence="2" id="KW-1185">Reference proteome</keyword>
<reference evidence="2" key="1">
    <citation type="journal article" date="2024" name="Front. Bioeng. Biotechnol.">
        <title>Genome-scale model development and genomic sequencing of the oleaginous clade Lipomyces.</title>
        <authorList>
            <person name="Czajka J.J."/>
            <person name="Han Y."/>
            <person name="Kim J."/>
            <person name="Mondo S.J."/>
            <person name="Hofstad B.A."/>
            <person name="Robles A."/>
            <person name="Haridas S."/>
            <person name="Riley R."/>
            <person name="LaButti K."/>
            <person name="Pangilinan J."/>
            <person name="Andreopoulos W."/>
            <person name="Lipzen A."/>
            <person name="Yan J."/>
            <person name="Wang M."/>
            <person name="Ng V."/>
            <person name="Grigoriev I.V."/>
            <person name="Spatafora J.W."/>
            <person name="Magnuson J.K."/>
            <person name="Baker S.E."/>
            <person name="Pomraning K.R."/>
        </authorList>
    </citation>
    <scope>NUCLEOTIDE SEQUENCE [LARGE SCALE GENOMIC DNA]</scope>
    <source>
        <strain evidence="2">CBS 10300</strain>
    </source>
</reference>
<organism evidence="1 2">
    <name type="scientific">Lipomyces orientalis</name>
    <dbReference type="NCBI Taxonomy" id="1233043"/>
    <lineage>
        <taxon>Eukaryota</taxon>
        <taxon>Fungi</taxon>
        <taxon>Dikarya</taxon>
        <taxon>Ascomycota</taxon>
        <taxon>Saccharomycotina</taxon>
        <taxon>Lipomycetes</taxon>
        <taxon>Lipomycetales</taxon>
        <taxon>Lipomycetaceae</taxon>
        <taxon>Lipomyces</taxon>
    </lineage>
</organism>
<dbReference type="EMBL" id="MU970115">
    <property type="protein sequence ID" value="KAK9320825.1"/>
    <property type="molecule type" value="Genomic_DNA"/>
</dbReference>
<accession>A0ACC3THZ9</accession>
<name>A0ACC3THZ9_9ASCO</name>
<protein>
    <submittedName>
        <fullName evidence="1">Uncharacterized protein</fullName>
    </submittedName>
</protein>
<evidence type="ECO:0000313" key="1">
    <source>
        <dbReference type="EMBL" id="KAK9320825.1"/>
    </source>
</evidence>
<proteinExistence type="predicted"/>
<evidence type="ECO:0000313" key="2">
    <source>
        <dbReference type="Proteomes" id="UP001489719"/>
    </source>
</evidence>
<dbReference type="Proteomes" id="UP001489719">
    <property type="component" value="Unassembled WGS sequence"/>
</dbReference>
<sequence length="351" mass="39335">MYEDFAEKNLEILAATREVTNMSAPEESTVPATEQVVEQVAESTEPAVEKEPVDATEEKSADERVEDQAEAATDTTEAAGKSAEAPESKDDAKDKHGKKRNIVSDASVLPASSDSAAILKQVEFYFSDQNLPKDKFLWTTASANDGWVPISTIASFARMRRFQPLDAIVDALTQSKELLEVSEDREKVRRKIPLQPPAPEEKATAFMSSVYVKGFGEETPTSQFDIETFFEGFGFGVRQVRLRRDADKKFKGSVFVEFATVDEAEKFIELAPKPKWNDHELEIMSKKAYVDMKATEGKTGSGRDNKRSFDAFRQMNSKKRKAETEDDEVKPERKSVRGGRRGRGKRGRGRR</sequence>
<gene>
    <name evidence="1" type="ORF">V1517DRAFT_328240</name>
</gene>